<protein>
    <recommendedName>
        <fullName evidence="1">Gene product 88 domain-containing protein</fullName>
    </recommendedName>
</protein>
<gene>
    <name evidence="2" type="ORF">LCGC14_1431300</name>
</gene>
<feature type="domain" description="Gene product 88" evidence="1">
    <location>
        <begin position="12"/>
        <end position="226"/>
    </location>
</feature>
<reference evidence="2" key="1">
    <citation type="journal article" date="2015" name="Nature">
        <title>Complex archaea that bridge the gap between prokaryotes and eukaryotes.</title>
        <authorList>
            <person name="Spang A."/>
            <person name="Saw J.H."/>
            <person name="Jorgensen S.L."/>
            <person name="Zaremba-Niedzwiedzka K."/>
            <person name="Martijn J."/>
            <person name="Lind A.E."/>
            <person name="van Eijk R."/>
            <person name="Schleper C."/>
            <person name="Guy L."/>
            <person name="Ettema T.J."/>
        </authorList>
    </citation>
    <scope>NUCLEOTIDE SEQUENCE</scope>
</reference>
<dbReference type="Pfam" id="PF17338">
    <property type="entry name" value="GP88"/>
    <property type="match status" value="1"/>
</dbReference>
<proteinExistence type="predicted"/>
<name>A0A0F9K9P4_9ZZZZ</name>
<organism evidence="2">
    <name type="scientific">marine sediment metagenome</name>
    <dbReference type="NCBI Taxonomy" id="412755"/>
    <lineage>
        <taxon>unclassified sequences</taxon>
        <taxon>metagenomes</taxon>
        <taxon>ecological metagenomes</taxon>
    </lineage>
</organism>
<comment type="caution">
    <text evidence="2">The sequence shown here is derived from an EMBL/GenBank/DDBJ whole genome shotgun (WGS) entry which is preliminary data.</text>
</comment>
<accession>A0A0F9K9P4</accession>
<evidence type="ECO:0000259" key="1">
    <source>
        <dbReference type="Pfam" id="PF17338"/>
    </source>
</evidence>
<dbReference type="AlphaFoldDB" id="A0A0F9K9P4"/>
<dbReference type="InterPro" id="IPR020290">
    <property type="entry name" value="Gp88"/>
</dbReference>
<dbReference type="EMBL" id="LAZR01009650">
    <property type="protein sequence ID" value="KKM71366.1"/>
    <property type="molecule type" value="Genomic_DNA"/>
</dbReference>
<evidence type="ECO:0000313" key="2">
    <source>
        <dbReference type="EMBL" id="KKM71366.1"/>
    </source>
</evidence>
<sequence length="237" mass="28041">MQAFTQNSKTILSIDFDRFATCPTICSYCYVGNMERIYPAYKAKIENNVNWAKDNPENFAAQLNTEYRKHRKSKAKNYSGLEKLPVRVYGAGDYHPIHYEWMKKVEFKFFIISKTLTLPHMHNELRKLLKLKKLTKVCLSFDQHNLENYRINKKFFKKDKINFAYTGMADEFNSVKSKKYNFDIFFNISNKRIEKEKSRLIKEQCPCDSGVLAHNKSCSICSKCWRSSVTQKNWNIM</sequence>